<proteinExistence type="predicted"/>
<evidence type="ECO:0000313" key="1">
    <source>
        <dbReference type="WBParaSite" id="GPUH_0001078301-mRNA-1"/>
    </source>
</evidence>
<sequence length="90" mass="10369">LIAYGERLFAVVRGFLSDSPQQQIFYLRDWIQALHVFSEKQERNTDSSLQIALLSINNATQLMRLDNLGGNAKICIWEEIFVQSSYKSVM</sequence>
<name>A0A183DPX9_9BILA</name>
<organism evidence="1">
    <name type="scientific">Gongylonema pulchrum</name>
    <dbReference type="NCBI Taxonomy" id="637853"/>
    <lineage>
        <taxon>Eukaryota</taxon>
        <taxon>Metazoa</taxon>
        <taxon>Ecdysozoa</taxon>
        <taxon>Nematoda</taxon>
        <taxon>Chromadorea</taxon>
        <taxon>Rhabditida</taxon>
        <taxon>Spirurina</taxon>
        <taxon>Spiruromorpha</taxon>
        <taxon>Spiruroidea</taxon>
        <taxon>Gongylonematidae</taxon>
        <taxon>Gongylonema</taxon>
    </lineage>
</organism>
<protein>
    <submittedName>
        <fullName evidence="1">FAT domain-containing protein</fullName>
    </submittedName>
</protein>
<dbReference type="AlphaFoldDB" id="A0A183DPX9"/>
<reference evidence="1" key="1">
    <citation type="submission" date="2016-06" db="UniProtKB">
        <authorList>
            <consortium name="WormBaseParasite"/>
        </authorList>
    </citation>
    <scope>IDENTIFICATION</scope>
</reference>
<accession>A0A183DPX9</accession>
<dbReference type="WBParaSite" id="GPUH_0001078301-mRNA-1">
    <property type="protein sequence ID" value="GPUH_0001078301-mRNA-1"/>
    <property type="gene ID" value="GPUH_0001078301"/>
</dbReference>